<protein>
    <submittedName>
        <fullName evidence="2">Uncharacterized protein</fullName>
    </submittedName>
</protein>
<dbReference type="AlphaFoldDB" id="A0A1D3CY82"/>
<feature type="compositionally biased region" description="Basic residues" evidence="1">
    <location>
        <begin position="1"/>
        <end position="11"/>
    </location>
</feature>
<dbReference type="VEuPathDB" id="ToxoDB:cyc_09113"/>
<evidence type="ECO:0000313" key="2">
    <source>
        <dbReference type="EMBL" id="OEH76155.1"/>
    </source>
</evidence>
<dbReference type="InParanoid" id="A0A1D3CY82"/>
<dbReference type="EMBL" id="JROU02001521">
    <property type="protein sequence ID" value="OEH76155.1"/>
    <property type="molecule type" value="Genomic_DNA"/>
</dbReference>
<keyword evidence="3" id="KW-1185">Reference proteome</keyword>
<feature type="non-terminal residue" evidence="2">
    <location>
        <position position="109"/>
    </location>
</feature>
<gene>
    <name evidence="2" type="ORF">cyc_09113</name>
</gene>
<proteinExistence type="predicted"/>
<reference evidence="2 3" key="1">
    <citation type="journal article" date="2016" name="BMC Genomics">
        <title>Comparative genomics reveals Cyclospora cayetanensis possesses coccidia-like metabolism and invasion components but unique surface antigens.</title>
        <authorList>
            <person name="Liu S."/>
            <person name="Wang L."/>
            <person name="Zheng H."/>
            <person name="Xu Z."/>
            <person name="Roellig D.M."/>
            <person name="Li N."/>
            <person name="Frace M.A."/>
            <person name="Tang K."/>
            <person name="Arrowood M.J."/>
            <person name="Moss D.M."/>
            <person name="Zhang L."/>
            <person name="Feng Y."/>
            <person name="Xiao L."/>
        </authorList>
    </citation>
    <scope>NUCLEOTIDE SEQUENCE [LARGE SCALE GENOMIC DNA]</scope>
    <source>
        <strain evidence="2 3">CHN_HEN01</strain>
    </source>
</reference>
<evidence type="ECO:0000256" key="1">
    <source>
        <dbReference type="SAM" id="MobiDB-lite"/>
    </source>
</evidence>
<sequence>MRKGQRRRLRRGGTGGPPRQGPPLVSYGRQQFAVKTPLSEGRGRIFCGFAADIRVESFPCPPRGGGPRGVVPYPGAPWGPLLAEGRPSELAGFASSSLLEEEKRRKLTQ</sequence>
<feature type="region of interest" description="Disordered" evidence="1">
    <location>
        <begin position="1"/>
        <end position="26"/>
    </location>
</feature>
<organism evidence="2 3">
    <name type="scientific">Cyclospora cayetanensis</name>
    <dbReference type="NCBI Taxonomy" id="88456"/>
    <lineage>
        <taxon>Eukaryota</taxon>
        <taxon>Sar</taxon>
        <taxon>Alveolata</taxon>
        <taxon>Apicomplexa</taxon>
        <taxon>Conoidasida</taxon>
        <taxon>Coccidia</taxon>
        <taxon>Eucoccidiorida</taxon>
        <taxon>Eimeriorina</taxon>
        <taxon>Eimeriidae</taxon>
        <taxon>Cyclospora</taxon>
    </lineage>
</organism>
<accession>A0A1D3CY82</accession>
<evidence type="ECO:0000313" key="3">
    <source>
        <dbReference type="Proteomes" id="UP000095192"/>
    </source>
</evidence>
<comment type="caution">
    <text evidence="2">The sequence shown here is derived from an EMBL/GenBank/DDBJ whole genome shotgun (WGS) entry which is preliminary data.</text>
</comment>
<name>A0A1D3CY82_9EIME</name>
<dbReference type="Proteomes" id="UP000095192">
    <property type="component" value="Unassembled WGS sequence"/>
</dbReference>